<dbReference type="Proteomes" id="UP001497457">
    <property type="component" value="Chromosome 35b"/>
</dbReference>
<dbReference type="AlphaFoldDB" id="A0ABC9DVG1"/>
<keyword evidence="1" id="KW-0472">Membrane</keyword>
<evidence type="ECO:0000256" key="1">
    <source>
        <dbReference type="SAM" id="Phobius"/>
    </source>
</evidence>
<proteinExistence type="predicted"/>
<feature type="transmembrane region" description="Helical" evidence="1">
    <location>
        <begin position="65"/>
        <end position="83"/>
    </location>
</feature>
<name>A0ABC9DVG1_9POAL</name>
<accession>A0ABC9DVG1</accession>
<feature type="transmembrane region" description="Helical" evidence="1">
    <location>
        <begin position="32"/>
        <end position="53"/>
    </location>
</feature>
<keyword evidence="1" id="KW-0812">Transmembrane</keyword>
<organism evidence="2 3">
    <name type="scientific">Urochloa decumbens</name>
    <dbReference type="NCBI Taxonomy" id="240449"/>
    <lineage>
        <taxon>Eukaryota</taxon>
        <taxon>Viridiplantae</taxon>
        <taxon>Streptophyta</taxon>
        <taxon>Embryophyta</taxon>
        <taxon>Tracheophyta</taxon>
        <taxon>Spermatophyta</taxon>
        <taxon>Magnoliopsida</taxon>
        <taxon>Liliopsida</taxon>
        <taxon>Poales</taxon>
        <taxon>Poaceae</taxon>
        <taxon>PACMAD clade</taxon>
        <taxon>Panicoideae</taxon>
        <taxon>Panicodae</taxon>
        <taxon>Paniceae</taxon>
        <taxon>Melinidinae</taxon>
        <taxon>Urochloa</taxon>
    </lineage>
</organism>
<dbReference type="EMBL" id="OZ075145">
    <property type="protein sequence ID" value="CAL5045876.1"/>
    <property type="molecule type" value="Genomic_DNA"/>
</dbReference>
<reference evidence="3" key="1">
    <citation type="submission" date="2024-06" db="EMBL/GenBank/DDBJ databases">
        <authorList>
            <person name="Ryan C."/>
        </authorList>
    </citation>
    <scope>NUCLEOTIDE SEQUENCE [LARGE SCALE GENOMIC DNA]</scope>
</reference>
<evidence type="ECO:0000313" key="2">
    <source>
        <dbReference type="EMBL" id="CAL5045876.1"/>
    </source>
</evidence>
<dbReference type="PANTHER" id="PTHR46610:SF8">
    <property type="entry name" value="OS06G0147000 PROTEIN"/>
    <property type="match status" value="1"/>
</dbReference>
<sequence>MDGRSALAKIGFAVLASNSALAIRNSRGDAASVAFVLAVDAGLALLFVCLREFERVRGGGRNIKAAVWALTTLLTAMFAWKVAASPMPPAVAGVVWVMGVERARSGARDNNMARAHTALARVGLAVLACNAALDAYDGRRDDTVSSALAVLVCFSGLVILTGLFVRAFAHAHGGGHGQGY</sequence>
<protein>
    <submittedName>
        <fullName evidence="2">Uncharacterized protein</fullName>
    </submittedName>
</protein>
<keyword evidence="3" id="KW-1185">Reference proteome</keyword>
<reference evidence="2 3" key="2">
    <citation type="submission" date="2024-10" db="EMBL/GenBank/DDBJ databases">
        <authorList>
            <person name="Ryan C."/>
        </authorList>
    </citation>
    <scope>NUCLEOTIDE SEQUENCE [LARGE SCALE GENOMIC DNA]</scope>
</reference>
<dbReference type="PANTHER" id="PTHR46610">
    <property type="entry name" value="OS05G0181300 PROTEIN"/>
    <property type="match status" value="1"/>
</dbReference>
<gene>
    <name evidence="2" type="ORF">URODEC1_LOCUS89044</name>
</gene>
<keyword evidence="1" id="KW-1133">Transmembrane helix</keyword>
<feature type="transmembrane region" description="Helical" evidence="1">
    <location>
        <begin position="148"/>
        <end position="169"/>
    </location>
</feature>
<dbReference type="InterPro" id="IPR045501">
    <property type="entry name" value="DUF6490"/>
</dbReference>
<evidence type="ECO:0000313" key="3">
    <source>
        <dbReference type="Proteomes" id="UP001497457"/>
    </source>
</evidence>
<dbReference type="Pfam" id="PF20100">
    <property type="entry name" value="DUF6490"/>
    <property type="match status" value="1"/>
</dbReference>